<dbReference type="PROSITE" id="PS00028">
    <property type="entry name" value="ZINC_FINGER_C2H2_1"/>
    <property type="match status" value="1"/>
</dbReference>
<accession>A0AAN9JSE2</accession>
<dbReference type="AlphaFoldDB" id="A0AAN9JSE2"/>
<evidence type="ECO:0000256" key="1">
    <source>
        <dbReference type="PROSITE-ProRule" id="PRU00042"/>
    </source>
</evidence>
<dbReference type="Proteomes" id="UP001367508">
    <property type="component" value="Unassembled WGS sequence"/>
</dbReference>
<comment type="caution">
    <text evidence="3">The sequence shown here is derived from an EMBL/GenBank/DDBJ whole genome shotgun (WGS) entry which is preliminary data.</text>
</comment>
<keyword evidence="4" id="KW-1185">Reference proteome</keyword>
<keyword evidence="1" id="KW-0479">Metal-binding</keyword>
<dbReference type="PROSITE" id="PS50157">
    <property type="entry name" value="ZINC_FINGER_C2H2_2"/>
    <property type="match status" value="1"/>
</dbReference>
<dbReference type="Pfam" id="PF13912">
    <property type="entry name" value="zf-C2H2_6"/>
    <property type="match status" value="1"/>
</dbReference>
<feature type="domain" description="C2H2-type" evidence="2">
    <location>
        <begin position="3"/>
        <end position="31"/>
    </location>
</feature>
<evidence type="ECO:0000313" key="4">
    <source>
        <dbReference type="Proteomes" id="UP001367508"/>
    </source>
</evidence>
<keyword evidence="1" id="KW-0862">Zinc</keyword>
<dbReference type="GO" id="GO:0008270">
    <property type="term" value="F:zinc ion binding"/>
    <property type="evidence" value="ECO:0007669"/>
    <property type="project" value="UniProtKB-KW"/>
</dbReference>
<name>A0AAN9JSE2_CANGL</name>
<dbReference type="InterPro" id="IPR013087">
    <property type="entry name" value="Znf_C2H2_type"/>
</dbReference>
<protein>
    <recommendedName>
        <fullName evidence="2">C2H2-type domain-containing protein</fullName>
    </recommendedName>
</protein>
<sequence length="102" mass="11797">MVFICNECGELFETQQELGVHTIERHHPEYMQPNATPIHFNTILIRESSSMKPTVTSIHPNHTLVRPVHCSTCHGWNHCTILFRPHALPPFHHNQYTSSPHL</sequence>
<evidence type="ECO:0000313" key="3">
    <source>
        <dbReference type="EMBL" id="KAK7304620.1"/>
    </source>
</evidence>
<dbReference type="EMBL" id="JAYMYQ010000011">
    <property type="protein sequence ID" value="KAK7304620.1"/>
    <property type="molecule type" value="Genomic_DNA"/>
</dbReference>
<evidence type="ECO:0000259" key="2">
    <source>
        <dbReference type="PROSITE" id="PS50157"/>
    </source>
</evidence>
<proteinExistence type="predicted"/>
<reference evidence="3 4" key="1">
    <citation type="submission" date="2024-01" db="EMBL/GenBank/DDBJ databases">
        <title>The genomes of 5 underutilized Papilionoideae crops provide insights into root nodulation and disease resistanc.</title>
        <authorList>
            <person name="Jiang F."/>
        </authorList>
    </citation>
    <scope>NUCLEOTIDE SEQUENCE [LARGE SCALE GENOMIC DNA]</scope>
    <source>
        <strain evidence="3">LVBAO_FW01</strain>
        <tissue evidence="3">Leaves</tissue>
    </source>
</reference>
<organism evidence="3 4">
    <name type="scientific">Canavalia gladiata</name>
    <name type="common">Sword bean</name>
    <name type="synonym">Dolichos gladiatus</name>
    <dbReference type="NCBI Taxonomy" id="3824"/>
    <lineage>
        <taxon>Eukaryota</taxon>
        <taxon>Viridiplantae</taxon>
        <taxon>Streptophyta</taxon>
        <taxon>Embryophyta</taxon>
        <taxon>Tracheophyta</taxon>
        <taxon>Spermatophyta</taxon>
        <taxon>Magnoliopsida</taxon>
        <taxon>eudicotyledons</taxon>
        <taxon>Gunneridae</taxon>
        <taxon>Pentapetalae</taxon>
        <taxon>rosids</taxon>
        <taxon>fabids</taxon>
        <taxon>Fabales</taxon>
        <taxon>Fabaceae</taxon>
        <taxon>Papilionoideae</taxon>
        <taxon>50 kb inversion clade</taxon>
        <taxon>NPAAA clade</taxon>
        <taxon>indigoferoid/millettioid clade</taxon>
        <taxon>Phaseoleae</taxon>
        <taxon>Canavalia</taxon>
    </lineage>
</organism>
<gene>
    <name evidence="3" type="ORF">VNO77_42504</name>
</gene>
<keyword evidence="1" id="KW-0863">Zinc-finger</keyword>